<evidence type="ECO:0000313" key="1">
    <source>
        <dbReference type="EMBL" id="GMM45723.1"/>
    </source>
</evidence>
<sequence>MLVSKYSNGNIISSVCSDKCITPVLVNGIILNSSIDENSNNNIGLKSFNNKLANSRISSNHSIQYLSGVTTSSNTTITFPISEISIKSESIHGKEVFIKDDIDDGLDGILKKAKEMMGEEEFYELVECNEYNTVRDKIVLDTIRSEGIDLDSLVSNGISVLGDSERDRLERVVWYDVDDSVVTDTDTVLYSPIERPTASIRPVTYRKRDYIRKWFKWW</sequence>
<proteinExistence type="predicted"/>
<organism evidence="1 2">
    <name type="scientific">Pichia kluyveri</name>
    <name type="common">Yeast</name>
    <dbReference type="NCBI Taxonomy" id="36015"/>
    <lineage>
        <taxon>Eukaryota</taxon>
        <taxon>Fungi</taxon>
        <taxon>Dikarya</taxon>
        <taxon>Ascomycota</taxon>
        <taxon>Saccharomycotina</taxon>
        <taxon>Pichiomycetes</taxon>
        <taxon>Pichiales</taxon>
        <taxon>Pichiaceae</taxon>
        <taxon>Pichia</taxon>
    </lineage>
</organism>
<dbReference type="AlphaFoldDB" id="A0AAV5R2F7"/>
<keyword evidence="2" id="KW-1185">Reference proteome</keyword>
<reference evidence="1 2" key="1">
    <citation type="journal article" date="2023" name="Elife">
        <title>Identification of key yeast species and microbe-microbe interactions impacting larval growth of Drosophila in the wild.</title>
        <authorList>
            <person name="Mure A."/>
            <person name="Sugiura Y."/>
            <person name="Maeda R."/>
            <person name="Honda K."/>
            <person name="Sakurai N."/>
            <person name="Takahashi Y."/>
            <person name="Watada M."/>
            <person name="Katoh T."/>
            <person name="Gotoh A."/>
            <person name="Gotoh Y."/>
            <person name="Taniguchi I."/>
            <person name="Nakamura K."/>
            <person name="Hayashi T."/>
            <person name="Katayama T."/>
            <person name="Uemura T."/>
            <person name="Hattori Y."/>
        </authorList>
    </citation>
    <scope>NUCLEOTIDE SEQUENCE [LARGE SCALE GENOMIC DNA]</scope>
    <source>
        <strain evidence="1 2">PK-24</strain>
    </source>
</reference>
<comment type="caution">
    <text evidence="1">The sequence shown here is derived from an EMBL/GenBank/DDBJ whole genome shotgun (WGS) entry which is preliminary data.</text>
</comment>
<gene>
    <name evidence="1" type="ORF">DAPK24_022980</name>
</gene>
<name>A0AAV5R2F7_PICKL</name>
<dbReference type="Proteomes" id="UP001378960">
    <property type="component" value="Unassembled WGS sequence"/>
</dbReference>
<dbReference type="EMBL" id="BTGB01000003">
    <property type="protein sequence ID" value="GMM45723.1"/>
    <property type="molecule type" value="Genomic_DNA"/>
</dbReference>
<evidence type="ECO:0000313" key="2">
    <source>
        <dbReference type="Proteomes" id="UP001378960"/>
    </source>
</evidence>
<accession>A0AAV5R2F7</accession>
<protein>
    <submittedName>
        <fullName evidence="1">Uncharacterized protein</fullName>
    </submittedName>
</protein>